<dbReference type="EMBL" id="GL433835">
    <property type="protein sequence ID" value="EFN59668.1"/>
    <property type="molecule type" value="Genomic_DNA"/>
</dbReference>
<comment type="function">
    <text evidence="11">Complex I functions in the transfer of electrons from NADH to the respiratory chain. Accessory subunit of the mitochondrial membrane respiratory chain NADH dehydrogenase (Complex I), that is believed not to be involved in catalysis.</text>
</comment>
<dbReference type="RefSeq" id="XP_005851770.1">
    <property type="nucleotide sequence ID" value="XM_005851708.1"/>
</dbReference>
<proteinExistence type="inferred from homology"/>
<evidence type="ECO:0000256" key="6">
    <source>
        <dbReference type="ARBA" id="ARBA00022792"/>
    </source>
</evidence>
<dbReference type="OrthoDB" id="3308at2759"/>
<comment type="similarity">
    <text evidence="2 11">Belongs to the complex I NDUFA13 subunit family.</text>
</comment>
<name>E1Z2I6_CHLVA</name>
<dbReference type="PANTHER" id="PTHR12966">
    <property type="entry name" value="NADH DEHYDROGENASE UBIQUINONE 1 ALPHA SUBCOMPLEX SUBUNIT 13"/>
    <property type="match status" value="1"/>
</dbReference>
<evidence type="ECO:0000256" key="8">
    <source>
        <dbReference type="ARBA" id="ARBA00022989"/>
    </source>
</evidence>
<gene>
    <name evidence="12" type="ORF">CHLNCDRAFT_59533</name>
</gene>
<dbReference type="GO" id="GO:0005743">
    <property type="term" value="C:mitochondrial inner membrane"/>
    <property type="evidence" value="ECO:0007669"/>
    <property type="project" value="UniProtKB-SubCell"/>
</dbReference>
<dbReference type="PANTHER" id="PTHR12966:SF0">
    <property type="entry name" value="NADH DEHYDROGENASE [UBIQUINONE] 1 ALPHA SUBCOMPLEX SUBUNIT 13"/>
    <property type="match status" value="1"/>
</dbReference>
<keyword evidence="13" id="KW-1185">Reference proteome</keyword>
<dbReference type="AlphaFoldDB" id="E1Z2I6"/>
<dbReference type="InParanoid" id="E1Z2I6"/>
<dbReference type="Pfam" id="PF06212">
    <property type="entry name" value="GRIM-19"/>
    <property type="match status" value="1"/>
</dbReference>
<sequence length="140" mass="15578">MTEFLRRGAPGMKSVKDMPVVQDGPPPGGFPAIRYARRVPSSGPTGLTLFTVGAAVMAYGFYKVGQGNRERRGIKAEHFAMRASLVPFLQAEEDRRWVVKHQEFLAKQQAVMKDVPGFEVGQSVYKTRWMPPAKPVGAWE</sequence>
<evidence type="ECO:0000256" key="11">
    <source>
        <dbReference type="RuleBase" id="RU368034"/>
    </source>
</evidence>
<keyword evidence="5" id="KW-0812">Transmembrane</keyword>
<keyword evidence="4 11" id="KW-0679">Respiratory chain</keyword>
<dbReference type="Proteomes" id="UP000008141">
    <property type="component" value="Unassembled WGS sequence"/>
</dbReference>
<evidence type="ECO:0000256" key="4">
    <source>
        <dbReference type="ARBA" id="ARBA00022660"/>
    </source>
</evidence>
<comment type="subcellular location">
    <subcellularLocation>
        <location evidence="1 11">Mitochondrion inner membrane</location>
        <topology evidence="1 11">Single-pass membrane protein</topology>
        <orientation evidence="1 11">Matrix side</orientation>
    </subcellularLocation>
</comment>
<protein>
    <recommendedName>
        <fullName evidence="11">NADH dehydrogenase [ubiquinone] 1 alpha subcomplex subunit 13</fullName>
    </recommendedName>
</protein>
<evidence type="ECO:0000256" key="2">
    <source>
        <dbReference type="ARBA" id="ARBA00007312"/>
    </source>
</evidence>
<organism evidence="13">
    <name type="scientific">Chlorella variabilis</name>
    <name type="common">Green alga</name>
    <dbReference type="NCBI Taxonomy" id="554065"/>
    <lineage>
        <taxon>Eukaryota</taxon>
        <taxon>Viridiplantae</taxon>
        <taxon>Chlorophyta</taxon>
        <taxon>core chlorophytes</taxon>
        <taxon>Trebouxiophyceae</taxon>
        <taxon>Chlorellales</taxon>
        <taxon>Chlorellaceae</taxon>
        <taxon>Chlorella clade</taxon>
        <taxon>Chlorella</taxon>
    </lineage>
</organism>
<dbReference type="InterPro" id="IPR009346">
    <property type="entry name" value="GRIM-19"/>
</dbReference>
<evidence type="ECO:0000256" key="7">
    <source>
        <dbReference type="ARBA" id="ARBA00022982"/>
    </source>
</evidence>
<evidence type="ECO:0000256" key="3">
    <source>
        <dbReference type="ARBA" id="ARBA00022448"/>
    </source>
</evidence>
<keyword evidence="6 11" id="KW-0999">Mitochondrion inner membrane</keyword>
<dbReference type="FunCoup" id="E1Z2I6">
    <property type="interactions" value="1546"/>
</dbReference>
<evidence type="ECO:0000256" key="9">
    <source>
        <dbReference type="ARBA" id="ARBA00023128"/>
    </source>
</evidence>
<evidence type="ECO:0000256" key="5">
    <source>
        <dbReference type="ARBA" id="ARBA00022692"/>
    </source>
</evidence>
<evidence type="ECO:0000313" key="12">
    <source>
        <dbReference type="EMBL" id="EFN59668.1"/>
    </source>
</evidence>
<accession>E1Z2I6</accession>
<keyword evidence="10" id="KW-0472">Membrane</keyword>
<dbReference type="GeneID" id="17359140"/>
<dbReference type="GO" id="GO:0045271">
    <property type="term" value="C:respiratory chain complex I"/>
    <property type="evidence" value="ECO:0007669"/>
    <property type="project" value="UniProtKB-UniRule"/>
</dbReference>
<dbReference type="OMA" id="YGIREQH"/>
<evidence type="ECO:0000256" key="10">
    <source>
        <dbReference type="ARBA" id="ARBA00023136"/>
    </source>
</evidence>
<evidence type="ECO:0000256" key="1">
    <source>
        <dbReference type="ARBA" id="ARBA00004298"/>
    </source>
</evidence>
<keyword evidence="3 11" id="KW-0813">Transport</keyword>
<evidence type="ECO:0000313" key="13">
    <source>
        <dbReference type="Proteomes" id="UP000008141"/>
    </source>
</evidence>
<keyword evidence="8" id="KW-1133">Transmembrane helix</keyword>
<dbReference type="eggNOG" id="KOG3300">
    <property type="taxonomic scope" value="Eukaryota"/>
</dbReference>
<reference evidence="12 13" key="1">
    <citation type="journal article" date="2010" name="Plant Cell">
        <title>The Chlorella variabilis NC64A genome reveals adaptation to photosymbiosis, coevolution with viruses, and cryptic sex.</title>
        <authorList>
            <person name="Blanc G."/>
            <person name="Duncan G."/>
            <person name="Agarkova I."/>
            <person name="Borodovsky M."/>
            <person name="Gurnon J."/>
            <person name="Kuo A."/>
            <person name="Lindquist E."/>
            <person name="Lucas S."/>
            <person name="Pangilinan J."/>
            <person name="Polle J."/>
            <person name="Salamov A."/>
            <person name="Terry A."/>
            <person name="Yamada T."/>
            <person name="Dunigan D.D."/>
            <person name="Grigoriev I.V."/>
            <person name="Claverie J.M."/>
            <person name="Van Etten J.L."/>
        </authorList>
    </citation>
    <scope>NUCLEOTIDE SEQUENCE [LARGE SCALE GENOMIC DNA]</scope>
    <source>
        <strain evidence="12 13">NC64A</strain>
    </source>
</reference>
<dbReference type="STRING" id="554065.E1Z2I6"/>
<keyword evidence="9 11" id="KW-0496">Mitochondrion</keyword>
<keyword evidence="7 11" id="KW-0249">Electron transport</keyword>
<dbReference type="KEGG" id="cvr:CHLNCDRAFT_59533"/>